<evidence type="ECO:0000259" key="1">
    <source>
        <dbReference type="PROSITE" id="PS50234"/>
    </source>
</evidence>
<evidence type="ECO:0000313" key="3">
    <source>
        <dbReference type="Proteomes" id="UP001595699"/>
    </source>
</evidence>
<dbReference type="EMBL" id="JBHRZH010000017">
    <property type="protein sequence ID" value="MFC3763049.1"/>
    <property type="molecule type" value="Genomic_DNA"/>
</dbReference>
<proteinExistence type="predicted"/>
<comment type="caution">
    <text evidence="2">The sequence shown here is derived from an EMBL/GenBank/DDBJ whole genome shotgun (WGS) entry which is preliminary data.</text>
</comment>
<reference evidence="3" key="1">
    <citation type="journal article" date="2019" name="Int. J. Syst. Evol. Microbiol.">
        <title>The Global Catalogue of Microorganisms (GCM) 10K type strain sequencing project: providing services to taxonomists for standard genome sequencing and annotation.</title>
        <authorList>
            <consortium name="The Broad Institute Genomics Platform"/>
            <consortium name="The Broad Institute Genome Sequencing Center for Infectious Disease"/>
            <person name="Wu L."/>
            <person name="Ma J."/>
        </authorList>
    </citation>
    <scope>NUCLEOTIDE SEQUENCE [LARGE SCALE GENOMIC DNA]</scope>
    <source>
        <strain evidence="3">CGMCC 4.7241</strain>
    </source>
</reference>
<dbReference type="RefSeq" id="WP_205119865.1">
    <property type="nucleotide sequence ID" value="NZ_JAFBCM010000001.1"/>
</dbReference>
<sequence length="556" mass="59091">MPGRHSGAARRRTIRPSRLLAAAGGTVAVVLIAFIGARALDRPAAARDDVCSGTFRVDVAAAPEVVAPVRAFADEIADDNVSIGGACLVFEVRAEDPAETFGKLAQPEPRDLPELWIPDTVEWINRTGIPPGRVTSLSPSVAATPLVLASTQATAAQLASKKNSWASLAGSAPTMLSSPETSGTAFSALLGVRRSAPDDTPEKARRNLGGTIVRNTPYRVPSLAGQLDRSSDPSGLKSAIPTTEQQVLSYLKVHPDADIVQTIPTAGTVLMEYPLLAILGPEGKRNQINNAGATLLRYVDADRSRSTIHNAGFRDYRDLAPPNSNVKTGNLKVLNPLDFDADDVLRSWAAMTIEPKMLAIMDVSGSMNESAGLKTRIDLAEDALRAAMTYLPDTAELGLWAFSEGLGPEGIDHLGLTGIEPLGAVHRATLTSRIAGLSGRVGRNTALYDTILAGYRTARSNFDGSRFNAVVLITDGKDDNRSNIKLEPLLAELKRLNDPARPVELIMVGIGKGTDVATLQRIAATTGGRAYKAEDPRFMEGIIIDALLRRQCANGC</sequence>
<dbReference type="SUPFAM" id="SSF53300">
    <property type="entry name" value="vWA-like"/>
    <property type="match status" value="1"/>
</dbReference>
<organism evidence="2 3">
    <name type="scientific">Tenggerimyces flavus</name>
    <dbReference type="NCBI Taxonomy" id="1708749"/>
    <lineage>
        <taxon>Bacteria</taxon>
        <taxon>Bacillati</taxon>
        <taxon>Actinomycetota</taxon>
        <taxon>Actinomycetes</taxon>
        <taxon>Propionibacteriales</taxon>
        <taxon>Nocardioidaceae</taxon>
        <taxon>Tenggerimyces</taxon>
    </lineage>
</organism>
<protein>
    <submittedName>
        <fullName evidence="2">VWA domain-containing protein</fullName>
    </submittedName>
</protein>
<dbReference type="SMART" id="SM00327">
    <property type="entry name" value="VWA"/>
    <property type="match status" value="1"/>
</dbReference>
<feature type="domain" description="VWFA" evidence="1">
    <location>
        <begin position="356"/>
        <end position="547"/>
    </location>
</feature>
<name>A0ABV7YFG6_9ACTN</name>
<dbReference type="PROSITE" id="PS50234">
    <property type="entry name" value="VWFA"/>
    <property type="match status" value="1"/>
</dbReference>
<evidence type="ECO:0000313" key="2">
    <source>
        <dbReference type="EMBL" id="MFC3763049.1"/>
    </source>
</evidence>
<keyword evidence="3" id="KW-1185">Reference proteome</keyword>
<dbReference type="InterPro" id="IPR036465">
    <property type="entry name" value="vWFA_dom_sf"/>
</dbReference>
<accession>A0ABV7YFG6</accession>
<dbReference type="Pfam" id="PF13519">
    <property type="entry name" value="VWA_2"/>
    <property type="match status" value="1"/>
</dbReference>
<gene>
    <name evidence="2" type="ORF">ACFOUW_19565</name>
</gene>
<dbReference type="InterPro" id="IPR002035">
    <property type="entry name" value="VWF_A"/>
</dbReference>
<dbReference type="Gene3D" id="3.40.50.410">
    <property type="entry name" value="von Willebrand factor, type A domain"/>
    <property type="match status" value="1"/>
</dbReference>
<dbReference type="Proteomes" id="UP001595699">
    <property type="component" value="Unassembled WGS sequence"/>
</dbReference>